<dbReference type="Pfam" id="PF00027">
    <property type="entry name" value="cNMP_binding"/>
    <property type="match status" value="1"/>
</dbReference>
<dbReference type="EMBL" id="CAUYUJ010022182">
    <property type="protein sequence ID" value="CAK0909380.1"/>
    <property type="molecule type" value="Genomic_DNA"/>
</dbReference>
<evidence type="ECO:0000313" key="4">
    <source>
        <dbReference type="Proteomes" id="UP001189429"/>
    </source>
</evidence>
<dbReference type="PRINTS" id="PR00103">
    <property type="entry name" value="CAMPKINASE"/>
</dbReference>
<protein>
    <recommendedName>
        <fullName evidence="2">Cyclic nucleotide-binding domain-containing protein</fullName>
    </recommendedName>
</protein>
<dbReference type="SUPFAM" id="SSF51206">
    <property type="entry name" value="cAMP-binding domain-like"/>
    <property type="match status" value="1"/>
</dbReference>
<dbReference type="SMART" id="SM00100">
    <property type="entry name" value="cNMP"/>
    <property type="match status" value="1"/>
</dbReference>
<feature type="compositionally biased region" description="Basic and acidic residues" evidence="1">
    <location>
        <begin position="21"/>
        <end position="36"/>
    </location>
</feature>
<accession>A0ABN9YAB9</accession>
<feature type="non-terminal residue" evidence="3">
    <location>
        <position position="194"/>
    </location>
</feature>
<dbReference type="PROSITE" id="PS00888">
    <property type="entry name" value="CNMP_BINDING_1"/>
    <property type="match status" value="1"/>
</dbReference>
<name>A0ABN9YAB9_9DINO</name>
<dbReference type="InterPro" id="IPR000595">
    <property type="entry name" value="cNMP-bd_dom"/>
</dbReference>
<evidence type="ECO:0000256" key="1">
    <source>
        <dbReference type="SAM" id="MobiDB-lite"/>
    </source>
</evidence>
<dbReference type="InterPro" id="IPR014710">
    <property type="entry name" value="RmlC-like_jellyroll"/>
</dbReference>
<reference evidence="3" key="1">
    <citation type="submission" date="2023-10" db="EMBL/GenBank/DDBJ databases">
        <authorList>
            <person name="Chen Y."/>
            <person name="Shah S."/>
            <person name="Dougan E. K."/>
            <person name="Thang M."/>
            <person name="Chan C."/>
        </authorList>
    </citation>
    <scope>NUCLEOTIDE SEQUENCE [LARGE SCALE GENOMIC DNA]</scope>
</reference>
<comment type="caution">
    <text evidence="3">The sequence shown here is derived from an EMBL/GenBank/DDBJ whole genome shotgun (WGS) entry which is preliminary data.</text>
</comment>
<organism evidence="3 4">
    <name type="scientific">Prorocentrum cordatum</name>
    <dbReference type="NCBI Taxonomy" id="2364126"/>
    <lineage>
        <taxon>Eukaryota</taxon>
        <taxon>Sar</taxon>
        <taxon>Alveolata</taxon>
        <taxon>Dinophyceae</taxon>
        <taxon>Prorocentrales</taxon>
        <taxon>Prorocentraceae</taxon>
        <taxon>Prorocentrum</taxon>
    </lineage>
</organism>
<evidence type="ECO:0000313" key="3">
    <source>
        <dbReference type="EMBL" id="CAK0909380.1"/>
    </source>
</evidence>
<feature type="region of interest" description="Disordered" evidence="1">
    <location>
        <begin position="165"/>
        <end position="194"/>
    </location>
</feature>
<dbReference type="InterPro" id="IPR018490">
    <property type="entry name" value="cNMP-bd_dom_sf"/>
</dbReference>
<feature type="domain" description="Cyclic nucleotide-binding" evidence="2">
    <location>
        <begin position="50"/>
        <end position="151"/>
    </location>
</feature>
<dbReference type="PROSITE" id="PS50042">
    <property type="entry name" value="CNMP_BINDING_3"/>
    <property type="match status" value="1"/>
</dbReference>
<proteinExistence type="predicted"/>
<gene>
    <name evidence="3" type="ORF">PCOR1329_LOCUS83814</name>
</gene>
<evidence type="ECO:0000259" key="2">
    <source>
        <dbReference type="PROSITE" id="PS50042"/>
    </source>
</evidence>
<dbReference type="InterPro" id="IPR050503">
    <property type="entry name" value="cAMP-dep_PK_reg_su-like"/>
</dbReference>
<keyword evidence="4" id="KW-1185">Reference proteome</keyword>
<dbReference type="PANTHER" id="PTHR11635:SF152">
    <property type="entry name" value="CAMP-DEPENDENT PROTEIN KINASE TYPE I REGULATORY SUBUNIT-RELATED"/>
    <property type="match status" value="1"/>
</dbReference>
<dbReference type="PROSITE" id="PS00889">
    <property type="entry name" value="CNMP_BINDING_2"/>
    <property type="match status" value="1"/>
</dbReference>
<dbReference type="CDD" id="cd00038">
    <property type="entry name" value="CAP_ED"/>
    <property type="match status" value="1"/>
</dbReference>
<dbReference type="PANTHER" id="PTHR11635">
    <property type="entry name" value="CAMP-DEPENDENT PROTEIN KINASE REGULATORY CHAIN"/>
    <property type="match status" value="1"/>
</dbReference>
<sequence>MGCGSSKSDPAAANGSATKPVSDKEQDKKAAKEQNKEYQTTMQFLGQVQLFKRLPKDQHPLLAGAVEPVEFKAGSLVIKQGDPGTEFFVIKSGEASVKVTTDGVTKVLATLKPGDYFGESALLRDEPRAASVAAETNLVTFKIGREKFTSLGLNEKLEFANRKAVGGGQARAVKTKPPSPKTDKERSLIASALR</sequence>
<dbReference type="Gene3D" id="2.60.120.10">
    <property type="entry name" value="Jelly Rolls"/>
    <property type="match status" value="1"/>
</dbReference>
<dbReference type="Proteomes" id="UP001189429">
    <property type="component" value="Unassembled WGS sequence"/>
</dbReference>
<dbReference type="InterPro" id="IPR018488">
    <property type="entry name" value="cNMP-bd_CS"/>
</dbReference>
<feature type="region of interest" description="Disordered" evidence="1">
    <location>
        <begin position="1"/>
        <end position="38"/>
    </location>
</feature>